<reference evidence="3" key="1">
    <citation type="journal article" date="2021" name="Curr. Microbiol.">
        <title>Complete genome of nocamycin-producing strain Saccharothrix syringae NRRL B-16468 reveals the biosynthetic potential for secondary metabolites.</title>
        <authorList>
            <person name="Mo X."/>
            <person name="Yang S."/>
        </authorList>
    </citation>
    <scope>NUCLEOTIDE SEQUENCE [LARGE SCALE GENOMIC DNA]</scope>
    <source>
        <strain evidence="3">ATCC 51364 / DSM 43886 / JCM 6844 / KCTC 9398 / NBRC 14523 / NRRL B-16468 / INA 2240</strain>
    </source>
</reference>
<feature type="region of interest" description="Disordered" evidence="1">
    <location>
        <begin position="434"/>
        <end position="461"/>
    </location>
</feature>
<dbReference type="OrthoDB" id="3667561at2"/>
<evidence type="ECO:0000313" key="2">
    <source>
        <dbReference type="EMBL" id="QFZ18600.1"/>
    </source>
</evidence>
<accession>A0A5Q0GYN3</accession>
<name>A0A5Q0GYN3_SACSY</name>
<evidence type="ECO:0000313" key="3">
    <source>
        <dbReference type="Proteomes" id="UP000325787"/>
    </source>
</evidence>
<dbReference type="KEGG" id="ssyi:EKG83_15035"/>
<organism evidence="2 3">
    <name type="scientific">Saccharothrix syringae</name>
    <name type="common">Nocardiopsis syringae</name>
    <dbReference type="NCBI Taxonomy" id="103733"/>
    <lineage>
        <taxon>Bacteria</taxon>
        <taxon>Bacillati</taxon>
        <taxon>Actinomycetota</taxon>
        <taxon>Actinomycetes</taxon>
        <taxon>Pseudonocardiales</taxon>
        <taxon>Pseudonocardiaceae</taxon>
        <taxon>Saccharothrix</taxon>
    </lineage>
</organism>
<dbReference type="AlphaFoldDB" id="A0A5Q0GYN3"/>
<evidence type="ECO:0000256" key="1">
    <source>
        <dbReference type="SAM" id="MobiDB-lite"/>
    </source>
</evidence>
<proteinExistence type="predicted"/>
<dbReference type="Proteomes" id="UP000325787">
    <property type="component" value="Chromosome"/>
</dbReference>
<protein>
    <submittedName>
        <fullName evidence="2">Uncharacterized protein</fullName>
    </submittedName>
</protein>
<dbReference type="EMBL" id="CP034550">
    <property type="protein sequence ID" value="QFZ18600.1"/>
    <property type="molecule type" value="Genomic_DNA"/>
</dbReference>
<keyword evidence="3" id="KW-1185">Reference proteome</keyword>
<feature type="compositionally biased region" description="Polar residues" evidence="1">
    <location>
        <begin position="450"/>
        <end position="461"/>
    </location>
</feature>
<dbReference type="RefSeq" id="WP_033433230.1">
    <property type="nucleotide sequence ID" value="NZ_CP034550.1"/>
</dbReference>
<gene>
    <name evidence="2" type="ORF">EKG83_15035</name>
</gene>
<sequence length="461" mass="48605">MTGWDRYRPLDGGWVGLLRRTSWRVRCGIVVEREGAVVVVRSAGDDEHRLRQVVRALPAAPASVVVGTTGKAVLPVLARVVADRAGRGAGVVRLVAPGGLPAVDPSWWRRLAEATGVELLVPSGPVAVAGGTLFVRGDHERLPGTWRRYAPGGSGRDLGPRHPPPHWQDAVPASGTRVHGRLIAEHLPVGVVLRPAATAPPAEWHAVAPDPHRVTVIVGVPGGPRVCAEDVTDYLATLLPEVCAAARLVCGDGQDAVTLGRTAAGLLGTAVTVVDGTPVVRGDEMRFTLRDGAGRPTWAPYLQEIRCPAGEASAAPLRWRVPVAGLVPHSPGVFRVDDGWLLGVMRSGLWLRRNGRPPHPVPVGPPVDPAVVTLAVGDPGEPLPEQVWPVLADLVDRLDADVLPRLRLSVLGEPGPRGRAAARELARGRDIGIRLPGAVSGQPLPGPVRSRSSASTSDRPR</sequence>